<comment type="similarity">
    <text evidence="3">Belongs to the KTI12 family.</text>
</comment>
<dbReference type="InterPro" id="IPR013641">
    <property type="entry name" value="KTI12/PSTK"/>
</dbReference>
<gene>
    <name evidence="4" type="primary">KTI12_2</name>
    <name evidence="4" type="ORF">IWQ60_010779</name>
</gene>
<dbReference type="OrthoDB" id="9972657at2759"/>
<evidence type="ECO:0000313" key="5">
    <source>
        <dbReference type="Proteomes" id="UP001150569"/>
    </source>
</evidence>
<dbReference type="GO" id="GO:0005524">
    <property type="term" value="F:ATP binding"/>
    <property type="evidence" value="ECO:0007669"/>
    <property type="project" value="UniProtKB-KW"/>
</dbReference>
<protein>
    <submittedName>
        <fullName evidence="4">Kti12, chromatin associated</fullName>
    </submittedName>
</protein>
<accession>A0A9W7ZPM3</accession>
<keyword evidence="5" id="KW-1185">Reference proteome</keyword>
<keyword evidence="2" id="KW-0067">ATP-binding</keyword>
<organism evidence="4 5">
    <name type="scientific">Tieghemiomyces parasiticus</name>
    <dbReference type="NCBI Taxonomy" id="78921"/>
    <lineage>
        <taxon>Eukaryota</taxon>
        <taxon>Fungi</taxon>
        <taxon>Fungi incertae sedis</taxon>
        <taxon>Zoopagomycota</taxon>
        <taxon>Kickxellomycotina</taxon>
        <taxon>Dimargaritomycetes</taxon>
        <taxon>Dimargaritales</taxon>
        <taxon>Dimargaritaceae</taxon>
        <taxon>Tieghemiomyces</taxon>
    </lineage>
</organism>
<dbReference type="Pfam" id="PF08433">
    <property type="entry name" value="KTI12"/>
    <property type="match status" value="1"/>
</dbReference>
<comment type="caution">
    <text evidence="4">The sequence shown here is derived from an EMBL/GenBank/DDBJ whole genome shotgun (WGS) entry which is preliminary data.</text>
</comment>
<keyword evidence="1" id="KW-0547">Nucleotide-binding</keyword>
<dbReference type="Proteomes" id="UP001150569">
    <property type="component" value="Unassembled WGS sequence"/>
</dbReference>
<reference evidence="4" key="1">
    <citation type="submission" date="2022-07" db="EMBL/GenBank/DDBJ databases">
        <title>Phylogenomic reconstructions and comparative analyses of Kickxellomycotina fungi.</title>
        <authorList>
            <person name="Reynolds N.K."/>
            <person name="Stajich J.E."/>
            <person name="Barry K."/>
            <person name="Grigoriev I.V."/>
            <person name="Crous P."/>
            <person name="Smith M.E."/>
        </authorList>
    </citation>
    <scope>NUCLEOTIDE SEQUENCE</scope>
    <source>
        <strain evidence="4">RSA 861</strain>
    </source>
</reference>
<evidence type="ECO:0000256" key="2">
    <source>
        <dbReference type="ARBA" id="ARBA00022840"/>
    </source>
</evidence>
<sequence length="272" mass="31066">MPLIVLSGIPCAGKSTRARQLVDYFTQRLTEQATPRKVVVFSDESLGISKAAYDAANQEKRARGQLMSAVERAVNRDDIVIADGLNYIKGFRYQLYCVARENSTTYCVVMINFRDLCLKNLHTSDCRMDNLISRFEEPDGRNRWDSPLFTSVYTDATLPLDDIWNAVMLRKAPPPNLATAVKPVTETNYLYELDKITQDVINAVLKAQQENLCDTLTVPHTDIKFDLPARTVSLMELRRIRRQFISINRMHVLLGAERIAGQFTEYLRTAFY</sequence>
<dbReference type="EMBL" id="JANBPT010001082">
    <property type="protein sequence ID" value="KAJ1910208.1"/>
    <property type="molecule type" value="Genomic_DNA"/>
</dbReference>
<evidence type="ECO:0000256" key="1">
    <source>
        <dbReference type="ARBA" id="ARBA00022741"/>
    </source>
</evidence>
<proteinExistence type="inferred from homology"/>
<dbReference type="PANTHER" id="PTHR12435">
    <property type="match status" value="1"/>
</dbReference>
<evidence type="ECO:0000313" key="4">
    <source>
        <dbReference type="EMBL" id="KAJ1910208.1"/>
    </source>
</evidence>
<evidence type="ECO:0000256" key="3">
    <source>
        <dbReference type="ARBA" id="ARBA00025768"/>
    </source>
</evidence>
<name>A0A9W7ZPM3_9FUNG</name>
<dbReference type="AlphaFoldDB" id="A0A9W7ZPM3"/>
<dbReference type="InterPro" id="IPR027417">
    <property type="entry name" value="P-loop_NTPase"/>
</dbReference>
<dbReference type="SUPFAM" id="SSF52540">
    <property type="entry name" value="P-loop containing nucleoside triphosphate hydrolases"/>
    <property type="match status" value="1"/>
</dbReference>
<dbReference type="Gene3D" id="3.40.50.300">
    <property type="entry name" value="P-loop containing nucleotide triphosphate hydrolases"/>
    <property type="match status" value="1"/>
</dbReference>